<feature type="domain" description="RNA polymerase sigma-70 region 2" evidence="8">
    <location>
        <begin position="27"/>
        <end position="92"/>
    </location>
</feature>
<evidence type="ECO:0000256" key="1">
    <source>
        <dbReference type="ARBA" id="ARBA00010641"/>
    </source>
</evidence>
<evidence type="ECO:0000256" key="3">
    <source>
        <dbReference type="ARBA" id="ARBA00023082"/>
    </source>
</evidence>
<dbReference type="Gene3D" id="1.10.10.10">
    <property type="entry name" value="Winged helix-like DNA-binding domain superfamily/Winged helix DNA-binding domain"/>
    <property type="match status" value="1"/>
</dbReference>
<keyword evidence="11" id="KW-1185">Reference proteome</keyword>
<keyword evidence="7" id="KW-1133">Transmembrane helix</keyword>
<feature type="compositionally biased region" description="Low complexity" evidence="6">
    <location>
        <begin position="347"/>
        <end position="358"/>
    </location>
</feature>
<protein>
    <submittedName>
        <fullName evidence="10">Zf-HC2 domain-containing protein</fullName>
    </submittedName>
</protein>
<dbReference type="InterPro" id="IPR013325">
    <property type="entry name" value="RNA_pol_sigma_r2"/>
</dbReference>
<keyword evidence="7" id="KW-0472">Membrane</keyword>
<dbReference type="InterPro" id="IPR041916">
    <property type="entry name" value="Anti_sigma_zinc_sf"/>
</dbReference>
<dbReference type="SUPFAM" id="SSF88946">
    <property type="entry name" value="Sigma2 domain of RNA polymerase sigma factors"/>
    <property type="match status" value="1"/>
</dbReference>
<dbReference type="Gene3D" id="1.10.1740.10">
    <property type="match status" value="1"/>
</dbReference>
<organism evidence="10 11">
    <name type="scientific">Nonomuraea corallina</name>
    <dbReference type="NCBI Taxonomy" id="2989783"/>
    <lineage>
        <taxon>Bacteria</taxon>
        <taxon>Bacillati</taxon>
        <taxon>Actinomycetota</taxon>
        <taxon>Actinomycetes</taxon>
        <taxon>Streptosporangiales</taxon>
        <taxon>Streptosporangiaceae</taxon>
        <taxon>Nonomuraea</taxon>
    </lineage>
</organism>
<dbReference type="PANTHER" id="PTHR43133:SF8">
    <property type="entry name" value="RNA POLYMERASE SIGMA FACTOR HI_1459-RELATED"/>
    <property type="match status" value="1"/>
</dbReference>
<feature type="region of interest" description="Disordered" evidence="6">
    <location>
        <begin position="581"/>
        <end position="620"/>
    </location>
</feature>
<keyword evidence="5" id="KW-0804">Transcription</keyword>
<keyword evidence="3" id="KW-0731">Sigma factor</keyword>
<keyword evidence="4" id="KW-0238">DNA-binding</keyword>
<evidence type="ECO:0000256" key="5">
    <source>
        <dbReference type="ARBA" id="ARBA00023163"/>
    </source>
</evidence>
<reference evidence="10" key="1">
    <citation type="submission" date="2022-11" db="EMBL/GenBank/DDBJ databases">
        <title>Nonomuraea corallina sp. nov., a new species of the genus Nonomuraea isolated from sea side sediment in Thai sea.</title>
        <authorList>
            <person name="Ngamcharungchit C."/>
            <person name="Matsumoto A."/>
            <person name="Suriyachadkun C."/>
            <person name="Panbangred W."/>
            <person name="Inahashi Y."/>
            <person name="Intra B."/>
        </authorList>
    </citation>
    <scope>NUCLEOTIDE SEQUENCE</scope>
    <source>
        <strain evidence="10">MCN248</strain>
    </source>
</reference>
<feature type="transmembrane region" description="Helical" evidence="7">
    <location>
        <begin position="273"/>
        <end position="292"/>
    </location>
</feature>
<evidence type="ECO:0000313" key="10">
    <source>
        <dbReference type="EMBL" id="MDA0631784.1"/>
    </source>
</evidence>
<dbReference type="Proteomes" id="UP001144036">
    <property type="component" value="Unassembled WGS sequence"/>
</dbReference>
<evidence type="ECO:0000256" key="6">
    <source>
        <dbReference type="SAM" id="MobiDB-lite"/>
    </source>
</evidence>
<dbReference type="InterPro" id="IPR027383">
    <property type="entry name" value="Znf_put"/>
</dbReference>
<keyword evidence="7" id="KW-0812">Transmembrane</keyword>
<dbReference type="EMBL" id="JAPNNL010000001">
    <property type="protein sequence ID" value="MDA0631784.1"/>
    <property type="molecule type" value="Genomic_DNA"/>
</dbReference>
<keyword evidence="2" id="KW-0805">Transcription regulation</keyword>
<feature type="compositionally biased region" description="Polar residues" evidence="6">
    <location>
        <begin position="318"/>
        <end position="340"/>
    </location>
</feature>
<accession>A0ABT4S3K6</accession>
<gene>
    <name evidence="10" type="ORF">OUY22_00005</name>
</gene>
<dbReference type="PANTHER" id="PTHR43133">
    <property type="entry name" value="RNA POLYMERASE ECF-TYPE SIGMA FACTO"/>
    <property type="match status" value="1"/>
</dbReference>
<comment type="similarity">
    <text evidence="1">Belongs to the sigma-70 factor family. ECF subfamily.</text>
</comment>
<dbReference type="Gene3D" id="1.10.10.1320">
    <property type="entry name" value="Anti-sigma factor, zinc-finger domain"/>
    <property type="match status" value="1"/>
</dbReference>
<proteinExistence type="inferred from homology"/>
<dbReference type="RefSeq" id="WP_270152444.1">
    <property type="nucleotide sequence ID" value="NZ_JAPNNL010000001.1"/>
</dbReference>
<feature type="compositionally biased region" description="Low complexity" evidence="6">
    <location>
        <begin position="600"/>
        <end position="620"/>
    </location>
</feature>
<dbReference type="SUPFAM" id="SSF88659">
    <property type="entry name" value="Sigma3 and sigma4 domains of RNA polymerase sigma factors"/>
    <property type="match status" value="1"/>
</dbReference>
<evidence type="ECO:0000313" key="11">
    <source>
        <dbReference type="Proteomes" id="UP001144036"/>
    </source>
</evidence>
<dbReference type="Pfam" id="PF13490">
    <property type="entry name" value="zf-HC2"/>
    <property type="match status" value="1"/>
</dbReference>
<dbReference type="InterPro" id="IPR039425">
    <property type="entry name" value="RNA_pol_sigma-70-like"/>
</dbReference>
<dbReference type="InterPro" id="IPR007627">
    <property type="entry name" value="RNA_pol_sigma70_r2"/>
</dbReference>
<evidence type="ECO:0000259" key="9">
    <source>
        <dbReference type="Pfam" id="PF13490"/>
    </source>
</evidence>
<feature type="compositionally biased region" description="Basic and acidic residues" evidence="6">
    <location>
        <begin position="457"/>
        <end position="475"/>
    </location>
</feature>
<feature type="region of interest" description="Disordered" evidence="6">
    <location>
        <begin position="298"/>
        <end position="504"/>
    </location>
</feature>
<dbReference type="InterPro" id="IPR036388">
    <property type="entry name" value="WH-like_DNA-bd_sf"/>
</dbReference>
<name>A0ABT4S3K6_9ACTN</name>
<feature type="non-terminal residue" evidence="10">
    <location>
        <position position="620"/>
    </location>
</feature>
<evidence type="ECO:0000256" key="2">
    <source>
        <dbReference type="ARBA" id="ARBA00023015"/>
    </source>
</evidence>
<feature type="compositionally biased region" description="Basic and acidic residues" evidence="6">
    <location>
        <begin position="396"/>
        <end position="411"/>
    </location>
</feature>
<evidence type="ECO:0000259" key="8">
    <source>
        <dbReference type="Pfam" id="PF04542"/>
    </source>
</evidence>
<feature type="compositionally biased region" description="Basic and acidic residues" evidence="6">
    <location>
        <begin position="494"/>
        <end position="504"/>
    </location>
</feature>
<evidence type="ECO:0000256" key="4">
    <source>
        <dbReference type="ARBA" id="ARBA00023125"/>
    </source>
</evidence>
<dbReference type="Pfam" id="PF04542">
    <property type="entry name" value="Sigma70_r2"/>
    <property type="match status" value="1"/>
</dbReference>
<dbReference type="InterPro" id="IPR013324">
    <property type="entry name" value="RNA_pol_sigma_r3/r4-like"/>
</dbReference>
<feature type="domain" description="Putative zinc-finger" evidence="9">
    <location>
        <begin position="182"/>
        <end position="216"/>
    </location>
</feature>
<feature type="compositionally biased region" description="Basic and acidic residues" evidence="6">
    <location>
        <begin position="584"/>
        <end position="596"/>
    </location>
</feature>
<evidence type="ECO:0000256" key="7">
    <source>
        <dbReference type="SAM" id="Phobius"/>
    </source>
</evidence>
<sequence length="620" mass="64571">MSAESPQSDAHLLHAVRTGDATAYGQLHERHVTAARTLAAQLVADEAEIGDVVAESFARILDEVTRGGGPAAAFRPFLLTTVRRTVADRTRATSGIDLLDPADDPATVRLEGSLIAQAYLALPERRQAVLWHTEVENARPADVAPLLGLSANGVAALAYRAREGLRQAYLRTYLTGGPPSECRTVIGTLGAYVRGGLTRRDTRAVDEHVNDCPNCHTVLRELTDVTRGLRAVVGPLVLGAAADGYLTAMSRPAPAAVPGRVLGWMRRRSVRQVLVAGGALTVMTAAAAFAVASGRELGARPPAPHPHRSADHVVPNSGVPNSGVPNSGVPNSGVPNSGVPNSGVPDPGGATAPGSASTGPGGTKSGDPGSDPPGSDPRDQRSGAPQSPAAEDTDDRPETDRRPDPVSERARIPPALVPPRRTPQEDTAPSHNRAAAPDHQHTRKGPTPPNRLRAGAPRRERTGSPDRERADAPGHERKRAGSSVGRPGGSAPGEGERERGLGKAAGEARLRASVAVMGSLVRGEQGIVALRARNTGEAPTRDVYAAIELPPGVTLAPSAGLVAESPWPRRRGPIRWATATTDLTETRHAAAADRPRAPRTRAPGTRTPGTRTPGTRAPGT</sequence>
<comment type="caution">
    <text evidence="10">The sequence shown here is derived from an EMBL/GenBank/DDBJ whole genome shotgun (WGS) entry which is preliminary data.</text>
</comment>